<organism evidence="3 4">
    <name type="scientific">Circinella minor</name>
    <dbReference type="NCBI Taxonomy" id="1195481"/>
    <lineage>
        <taxon>Eukaryota</taxon>
        <taxon>Fungi</taxon>
        <taxon>Fungi incertae sedis</taxon>
        <taxon>Mucoromycota</taxon>
        <taxon>Mucoromycotina</taxon>
        <taxon>Mucoromycetes</taxon>
        <taxon>Mucorales</taxon>
        <taxon>Lichtheimiaceae</taxon>
        <taxon>Circinella</taxon>
    </lineage>
</organism>
<feature type="region of interest" description="Disordered" evidence="2">
    <location>
        <begin position="242"/>
        <end position="263"/>
    </location>
</feature>
<keyword evidence="1" id="KW-0175">Coiled coil</keyword>
<gene>
    <name evidence="3" type="ORF">INT45_008841</name>
</gene>
<comment type="caution">
    <text evidence="3">The sequence shown here is derived from an EMBL/GenBank/DDBJ whole genome shotgun (WGS) entry which is preliminary data.</text>
</comment>
<evidence type="ECO:0000313" key="4">
    <source>
        <dbReference type="Proteomes" id="UP000646827"/>
    </source>
</evidence>
<feature type="coiled-coil region" evidence="1">
    <location>
        <begin position="281"/>
        <end position="339"/>
    </location>
</feature>
<name>A0A8H7S2I2_9FUNG</name>
<evidence type="ECO:0000313" key="3">
    <source>
        <dbReference type="EMBL" id="KAG2221516.1"/>
    </source>
</evidence>
<dbReference type="EMBL" id="JAEPRB010000107">
    <property type="protein sequence ID" value="KAG2221516.1"/>
    <property type="molecule type" value="Genomic_DNA"/>
</dbReference>
<sequence>MSSSSSSSSASNEYPKRLNQAMRAMYVAANFFKEINAKKEQKKSLENIQKSLPTSSFAANNESSEKLTGTIHQLQQDIEHLERKLHTTEKDITRFFHEAINQLANRSVREGDERVESTLRRKLVEADSNFNKKTEEIKADIKSLYTNKLNVDEGNKKIADLARESQAQCSQMINEQVEGLRTQNKAAFTELRDKYTSLSSNQYKDQLKSEISNEVAEYVKRQFRPEQLLEIKKCVMELVEKTQKSQSTSSPTPKPTSATPVVNTEMIQSEIQKYIENEDALRKQLNELDEWNILKNKLKDLEKKVDKGSGIGSSSMTVVQHLRNDMGELNRKIDLIKQSVDAVINKSATPDQQRKQMDIFNKRIQDIARDLQINGSVMEMATMGDRVDETELTRGRRKSPLSVNDASTEKERQKKRQRTDNNGAITSRDHSNSDNDIATTINDNNNLLEEKILTLEQKQTSLTEYIDSFRSNVLNPEFPQRLQTIMTDIEMSLRSHEEIIAHLVDPVRASQGTTPSIDLTRDNNSIQIPQTLSPAMIQAIQALVASTAEKTAEQTAKPLLERISTLEAKLNQRN</sequence>
<reference evidence="3 4" key="1">
    <citation type="submission" date="2020-12" db="EMBL/GenBank/DDBJ databases">
        <title>Metabolic potential, ecology and presence of endohyphal bacteria is reflected in genomic diversity of Mucoromycotina.</title>
        <authorList>
            <person name="Muszewska A."/>
            <person name="Okrasinska A."/>
            <person name="Steczkiewicz K."/>
            <person name="Drgas O."/>
            <person name="Orlowska M."/>
            <person name="Perlinska-Lenart U."/>
            <person name="Aleksandrzak-Piekarczyk T."/>
            <person name="Szatraj K."/>
            <person name="Zielenkiewicz U."/>
            <person name="Pilsyk S."/>
            <person name="Malc E."/>
            <person name="Mieczkowski P."/>
            <person name="Kruszewska J.S."/>
            <person name="Biernat P."/>
            <person name="Pawlowska J."/>
        </authorList>
    </citation>
    <scope>NUCLEOTIDE SEQUENCE [LARGE SCALE GENOMIC DNA]</scope>
    <source>
        <strain evidence="3 4">CBS 142.35</strain>
    </source>
</reference>
<feature type="region of interest" description="Disordered" evidence="2">
    <location>
        <begin position="382"/>
        <end position="438"/>
    </location>
</feature>
<proteinExistence type="predicted"/>
<dbReference type="OrthoDB" id="2236709at2759"/>
<dbReference type="AlphaFoldDB" id="A0A8H7S2I2"/>
<accession>A0A8H7S2I2</accession>
<feature type="compositionally biased region" description="Low complexity" evidence="2">
    <location>
        <begin position="244"/>
        <end position="260"/>
    </location>
</feature>
<protein>
    <submittedName>
        <fullName evidence="3">Uncharacterized protein</fullName>
    </submittedName>
</protein>
<evidence type="ECO:0000256" key="2">
    <source>
        <dbReference type="SAM" id="MobiDB-lite"/>
    </source>
</evidence>
<feature type="coiled-coil region" evidence="1">
    <location>
        <begin position="64"/>
        <end position="91"/>
    </location>
</feature>
<evidence type="ECO:0000256" key="1">
    <source>
        <dbReference type="SAM" id="Coils"/>
    </source>
</evidence>
<keyword evidence="4" id="KW-1185">Reference proteome</keyword>
<dbReference type="Proteomes" id="UP000646827">
    <property type="component" value="Unassembled WGS sequence"/>
</dbReference>
<feature type="compositionally biased region" description="Basic and acidic residues" evidence="2">
    <location>
        <begin position="385"/>
        <end position="394"/>
    </location>
</feature>